<keyword evidence="2" id="KW-1133">Transmembrane helix</keyword>
<feature type="transmembrane region" description="Helical" evidence="2">
    <location>
        <begin position="36"/>
        <end position="55"/>
    </location>
</feature>
<feature type="transmembrane region" description="Helical" evidence="2">
    <location>
        <begin position="183"/>
        <end position="208"/>
    </location>
</feature>
<evidence type="ECO:0000313" key="4">
    <source>
        <dbReference type="EMBL" id="GJE99485.1"/>
    </source>
</evidence>
<protein>
    <recommendedName>
        <fullName evidence="3">DUF6534 domain-containing protein</fullName>
    </recommendedName>
</protein>
<evidence type="ECO:0000256" key="2">
    <source>
        <dbReference type="SAM" id="Phobius"/>
    </source>
</evidence>
<gene>
    <name evidence="4" type="ORF">PsYK624_157490</name>
</gene>
<feature type="transmembrane region" description="Helical" evidence="2">
    <location>
        <begin position="220"/>
        <end position="247"/>
    </location>
</feature>
<feature type="transmembrane region" description="Helical" evidence="2">
    <location>
        <begin position="146"/>
        <end position="168"/>
    </location>
</feature>
<evidence type="ECO:0000256" key="1">
    <source>
        <dbReference type="SAM" id="MobiDB-lite"/>
    </source>
</evidence>
<feature type="region of interest" description="Disordered" evidence="1">
    <location>
        <begin position="291"/>
        <end position="327"/>
    </location>
</feature>
<feature type="transmembrane region" description="Helical" evidence="2">
    <location>
        <begin position="76"/>
        <end position="100"/>
    </location>
</feature>
<name>A0A9P3GPT3_9APHY</name>
<feature type="transmembrane region" description="Helical" evidence="2">
    <location>
        <begin position="112"/>
        <end position="134"/>
    </location>
</feature>
<feature type="compositionally biased region" description="Polar residues" evidence="1">
    <location>
        <begin position="310"/>
        <end position="320"/>
    </location>
</feature>
<feature type="transmembrane region" description="Helical" evidence="2">
    <location>
        <begin position="253"/>
        <end position="274"/>
    </location>
</feature>
<keyword evidence="2" id="KW-0472">Membrane</keyword>
<keyword evidence="2" id="KW-0812">Transmembrane</keyword>
<dbReference type="Pfam" id="PF20152">
    <property type="entry name" value="DUF6534"/>
    <property type="match status" value="1"/>
</dbReference>
<evidence type="ECO:0000259" key="3">
    <source>
        <dbReference type="Pfam" id="PF20152"/>
    </source>
</evidence>
<sequence length="358" mass="38401">MSAPPLLPGTSPETPSPGGAPPGLGAMPPLDVNGTFGALLIGMIVTSILYGITVLQSFTYYQTCAEGDGRVTKSAVALLWLVDTFDMALLSHVLYFYIVTNFGNFAALAGPVVWSMSAHLMVTAATEVIVRTMFSLRVWTVSGGKWLPAFAVGFVTLLDLIFGIVVTVKSVGQTFFALEKIEAFIFTEFATGLVGDTVIALLLSYYLYQSRTGFRRTDSAVTILMAYVINTGLLTAVTLTVNIVLFATEHSNFAFVALYFVISKLYVNAYLAMLNARTGIRQRMDRASVLGPQGSHSRYGGDSYPMASKGSRSQDSQPSAKTFRGSVGQMVSAGDVEESVVRIGVASAQDEPSKSFFV</sequence>
<dbReference type="PANTHER" id="PTHR40465:SF1">
    <property type="entry name" value="DUF6534 DOMAIN-CONTAINING PROTEIN"/>
    <property type="match status" value="1"/>
</dbReference>
<accession>A0A9P3GPT3</accession>
<feature type="region of interest" description="Disordered" evidence="1">
    <location>
        <begin position="1"/>
        <end position="24"/>
    </location>
</feature>
<proteinExistence type="predicted"/>
<dbReference type="InterPro" id="IPR045339">
    <property type="entry name" value="DUF6534"/>
</dbReference>
<comment type="caution">
    <text evidence="4">The sequence shown here is derived from an EMBL/GenBank/DDBJ whole genome shotgun (WGS) entry which is preliminary data.</text>
</comment>
<dbReference type="AlphaFoldDB" id="A0A9P3GPT3"/>
<dbReference type="Proteomes" id="UP000703269">
    <property type="component" value="Unassembled WGS sequence"/>
</dbReference>
<dbReference type="OrthoDB" id="3214861at2759"/>
<feature type="domain" description="DUF6534" evidence="3">
    <location>
        <begin position="193"/>
        <end position="278"/>
    </location>
</feature>
<keyword evidence="5" id="KW-1185">Reference proteome</keyword>
<evidence type="ECO:0000313" key="5">
    <source>
        <dbReference type="Proteomes" id="UP000703269"/>
    </source>
</evidence>
<organism evidence="4 5">
    <name type="scientific">Phanerochaete sordida</name>
    <dbReference type="NCBI Taxonomy" id="48140"/>
    <lineage>
        <taxon>Eukaryota</taxon>
        <taxon>Fungi</taxon>
        <taxon>Dikarya</taxon>
        <taxon>Basidiomycota</taxon>
        <taxon>Agaricomycotina</taxon>
        <taxon>Agaricomycetes</taxon>
        <taxon>Polyporales</taxon>
        <taxon>Phanerochaetaceae</taxon>
        <taxon>Phanerochaete</taxon>
    </lineage>
</organism>
<dbReference type="PANTHER" id="PTHR40465">
    <property type="entry name" value="CHROMOSOME 1, WHOLE GENOME SHOTGUN SEQUENCE"/>
    <property type="match status" value="1"/>
</dbReference>
<reference evidence="4 5" key="1">
    <citation type="submission" date="2021-08" db="EMBL/GenBank/DDBJ databases">
        <title>Draft Genome Sequence of Phanerochaete sordida strain YK-624.</title>
        <authorList>
            <person name="Mori T."/>
            <person name="Dohra H."/>
            <person name="Suzuki T."/>
            <person name="Kawagishi H."/>
            <person name="Hirai H."/>
        </authorList>
    </citation>
    <scope>NUCLEOTIDE SEQUENCE [LARGE SCALE GENOMIC DNA]</scope>
    <source>
        <strain evidence="4 5">YK-624</strain>
    </source>
</reference>
<dbReference type="EMBL" id="BPQB01000110">
    <property type="protein sequence ID" value="GJE99485.1"/>
    <property type="molecule type" value="Genomic_DNA"/>
</dbReference>